<dbReference type="InterPro" id="IPR004245">
    <property type="entry name" value="DUF229"/>
</dbReference>
<dbReference type="OrthoDB" id="6412187at2759"/>
<dbReference type="OMA" id="AHESTED"/>
<gene>
    <name evidence="1" type="ORF">HPB48_004835</name>
</gene>
<dbReference type="AlphaFoldDB" id="A0A9J6FX24"/>
<comment type="caution">
    <text evidence="1">The sequence shown here is derived from an EMBL/GenBank/DDBJ whole genome shotgun (WGS) entry which is preliminary data.</text>
</comment>
<proteinExistence type="predicted"/>
<dbReference type="Proteomes" id="UP000821853">
    <property type="component" value="Chromosome 2"/>
</dbReference>
<dbReference type="PANTHER" id="PTHR10974">
    <property type="entry name" value="FI08016P-RELATED"/>
    <property type="match status" value="1"/>
</dbReference>
<dbReference type="Pfam" id="PF02995">
    <property type="entry name" value="DUF229"/>
    <property type="match status" value="1"/>
</dbReference>
<sequence>MGQKRSYSSDRVGYSRNHSAPIPDTHSVYGQARKLVFGRKLRSKYIFLWCDEARSGRNGSLFSQYFLLAQKWPKGQKRPRHPEHLSVLVLGLDSTSRLNTIRQLPRTRRYLLQELNAFEFLGYNKVGENSYPNLIPLLSGLPSTAVSELIKDRYYDAMPSLMSLYRRKGYRTLFLEEEPSLGLFTYGYRFNSGFKRAPTHLYPQAVMRLWKGSTCAILRYVTELLSMGDQPTFTFAWLTRMSHNDFNSVGYLDRPLESMLRKLSEAGAVNHTAILMLADHGLRFGISRGTEIGREEDKTPFAFLALPQRFLRRHPEVAVNLEVNQRRLVTAYDFYATLLSIGDLSRFEPAKTDRGHSLFSPIPPERTCEDAVVPPTFCACANADVVSIEPSLTLRVFEGKCVAWRLARLQDAVATNLNSSMAGKVFFRLSLVTVPEASFEATGWIPRLDRWQERRVELVQRTDAYANHTRCLPHHELQKLCWCREQRT</sequence>
<evidence type="ECO:0000313" key="1">
    <source>
        <dbReference type="EMBL" id="KAH9366921.1"/>
    </source>
</evidence>
<accession>A0A9J6FX24</accession>
<dbReference type="GO" id="GO:0005615">
    <property type="term" value="C:extracellular space"/>
    <property type="evidence" value="ECO:0007669"/>
    <property type="project" value="TreeGrafter"/>
</dbReference>
<dbReference type="VEuPathDB" id="VectorBase:HLOH_054228"/>
<protein>
    <submittedName>
        <fullName evidence="1">Uncharacterized protein</fullName>
    </submittedName>
</protein>
<reference evidence="1 2" key="1">
    <citation type="journal article" date="2020" name="Cell">
        <title>Large-Scale Comparative Analyses of Tick Genomes Elucidate Their Genetic Diversity and Vector Capacities.</title>
        <authorList>
            <consortium name="Tick Genome and Microbiome Consortium (TIGMIC)"/>
            <person name="Jia N."/>
            <person name="Wang J."/>
            <person name="Shi W."/>
            <person name="Du L."/>
            <person name="Sun Y."/>
            <person name="Zhan W."/>
            <person name="Jiang J.F."/>
            <person name="Wang Q."/>
            <person name="Zhang B."/>
            <person name="Ji P."/>
            <person name="Bell-Sakyi L."/>
            <person name="Cui X.M."/>
            <person name="Yuan T.T."/>
            <person name="Jiang B.G."/>
            <person name="Yang W.F."/>
            <person name="Lam T.T."/>
            <person name="Chang Q.C."/>
            <person name="Ding S.J."/>
            <person name="Wang X.J."/>
            <person name="Zhu J.G."/>
            <person name="Ruan X.D."/>
            <person name="Zhao L."/>
            <person name="Wei J.T."/>
            <person name="Ye R.Z."/>
            <person name="Que T.C."/>
            <person name="Du C.H."/>
            <person name="Zhou Y.H."/>
            <person name="Cheng J.X."/>
            <person name="Dai P.F."/>
            <person name="Guo W.B."/>
            <person name="Han X.H."/>
            <person name="Huang E.J."/>
            <person name="Li L.F."/>
            <person name="Wei W."/>
            <person name="Gao Y.C."/>
            <person name="Liu J.Z."/>
            <person name="Shao H.Z."/>
            <person name="Wang X."/>
            <person name="Wang C.C."/>
            <person name="Yang T.C."/>
            <person name="Huo Q.B."/>
            <person name="Li W."/>
            <person name="Chen H.Y."/>
            <person name="Chen S.E."/>
            <person name="Zhou L.G."/>
            <person name="Ni X.B."/>
            <person name="Tian J.H."/>
            <person name="Sheng Y."/>
            <person name="Liu T."/>
            <person name="Pan Y.S."/>
            <person name="Xia L.Y."/>
            <person name="Li J."/>
            <person name="Zhao F."/>
            <person name="Cao W.C."/>
        </authorList>
    </citation>
    <scope>NUCLEOTIDE SEQUENCE [LARGE SCALE GENOMIC DNA]</scope>
    <source>
        <strain evidence="1">HaeL-2018</strain>
    </source>
</reference>
<dbReference type="SUPFAM" id="SSF53649">
    <property type="entry name" value="Alkaline phosphatase-like"/>
    <property type="match status" value="1"/>
</dbReference>
<dbReference type="FunFam" id="3.40.720.10:FF:000017">
    <property type="entry name" value="Predicted protein"/>
    <property type="match status" value="1"/>
</dbReference>
<evidence type="ECO:0000313" key="2">
    <source>
        <dbReference type="Proteomes" id="UP000821853"/>
    </source>
</evidence>
<keyword evidence="2" id="KW-1185">Reference proteome</keyword>
<dbReference type="EMBL" id="JABSTR010000004">
    <property type="protein sequence ID" value="KAH9366921.1"/>
    <property type="molecule type" value="Genomic_DNA"/>
</dbReference>
<dbReference type="PANTHER" id="PTHR10974:SF1">
    <property type="entry name" value="FI08016P-RELATED"/>
    <property type="match status" value="1"/>
</dbReference>
<dbReference type="Gene3D" id="3.40.720.10">
    <property type="entry name" value="Alkaline Phosphatase, subunit A"/>
    <property type="match status" value="1"/>
</dbReference>
<dbReference type="InterPro" id="IPR017850">
    <property type="entry name" value="Alkaline_phosphatase_core_sf"/>
</dbReference>
<organism evidence="1 2">
    <name type="scientific">Haemaphysalis longicornis</name>
    <name type="common">Bush tick</name>
    <dbReference type="NCBI Taxonomy" id="44386"/>
    <lineage>
        <taxon>Eukaryota</taxon>
        <taxon>Metazoa</taxon>
        <taxon>Ecdysozoa</taxon>
        <taxon>Arthropoda</taxon>
        <taxon>Chelicerata</taxon>
        <taxon>Arachnida</taxon>
        <taxon>Acari</taxon>
        <taxon>Parasitiformes</taxon>
        <taxon>Ixodida</taxon>
        <taxon>Ixodoidea</taxon>
        <taxon>Ixodidae</taxon>
        <taxon>Haemaphysalinae</taxon>
        <taxon>Haemaphysalis</taxon>
    </lineage>
</organism>
<name>A0A9J6FX24_HAELO</name>
<dbReference type="CDD" id="cd16021">
    <property type="entry name" value="ALP_like"/>
    <property type="match status" value="1"/>
</dbReference>